<dbReference type="GO" id="GO:0070390">
    <property type="term" value="C:transcription export complex 2"/>
    <property type="evidence" value="ECO:0007669"/>
    <property type="project" value="TreeGrafter"/>
</dbReference>
<proteinExistence type="predicted"/>
<dbReference type="FunCoup" id="D3B4Y2">
    <property type="interactions" value="737"/>
</dbReference>
<dbReference type="InParanoid" id="D3B4Y2"/>
<keyword evidence="2" id="KW-0647">Proteasome</keyword>
<dbReference type="STRING" id="670386.D3B4Y2"/>
<dbReference type="GO" id="GO:0003723">
    <property type="term" value="F:RNA binding"/>
    <property type="evidence" value="ECO:0007669"/>
    <property type="project" value="InterPro"/>
</dbReference>
<evidence type="ECO:0000259" key="1">
    <source>
        <dbReference type="PROSITE" id="PS50250"/>
    </source>
</evidence>
<dbReference type="EMBL" id="ADBJ01000010">
    <property type="protein sequence ID" value="EFA84380.1"/>
    <property type="molecule type" value="Genomic_DNA"/>
</dbReference>
<dbReference type="Proteomes" id="UP000001396">
    <property type="component" value="Unassembled WGS sequence"/>
</dbReference>
<dbReference type="GO" id="GO:0000502">
    <property type="term" value="C:proteasome complex"/>
    <property type="evidence" value="ECO:0007669"/>
    <property type="project" value="UniProtKB-KW"/>
</dbReference>
<dbReference type="PANTHER" id="PTHR12732:SF0">
    <property type="entry name" value="PCI DOMAIN-CONTAINING PROTEIN 2"/>
    <property type="match status" value="1"/>
</dbReference>
<evidence type="ECO:0000313" key="3">
    <source>
        <dbReference type="Proteomes" id="UP000001396"/>
    </source>
</evidence>
<dbReference type="OMA" id="INRMFTL"/>
<evidence type="ECO:0000313" key="2">
    <source>
        <dbReference type="EMBL" id="EFA84380.1"/>
    </source>
</evidence>
<dbReference type="Pfam" id="PF01399">
    <property type="entry name" value="PCI"/>
    <property type="match status" value="1"/>
</dbReference>
<dbReference type="InterPro" id="IPR036388">
    <property type="entry name" value="WH-like_DNA-bd_sf"/>
</dbReference>
<sequence>MADLNTYLNQINDCVTKEHGKVFAELISLSEVITITTYQQQKQSFSNKIQETKYNSKLLQLKKIDQIVRKTADLDSLLQNKIHPHGTNETQRESYCDMIASRLRAITSIFDSNYDDAFNYLSESITAFIKVFEVWSSQAMWKFTYDIRIMAKLANTVESAEKKADYYEEASRILNRCFQASSTDRTTDLSQSKKKAAMGIVNQMFHIYFKLNNLKLCKNVIKAMESPLYPALESYPLGQLITYRFFVGRLAAFDGNTQKAQQDLLFSFNKCPSTGSSAKNKRLILLYLIPMQLSLCRFPKKELLLQYGLNQFVGIVEAMKTGNIKLFNQCLSTNQNYFIQKGIYLILEKLKNIVYRNLFKKIYLLNHNSRVPIQNFVIALKWAENDTVDIDEAECIISNLIYNGYIKGYVCHKVGLILSPKDPFPQIWKS</sequence>
<dbReference type="InterPro" id="IPR045114">
    <property type="entry name" value="Csn12-like"/>
</dbReference>
<organism evidence="2 3">
    <name type="scientific">Heterostelium pallidum (strain ATCC 26659 / Pp 5 / PN500)</name>
    <name type="common">Cellular slime mold</name>
    <name type="synonym">Polysphondylium pallidum</name>
    <dbReference type="NCBI Taxonomy" id="670386"/>
    <lineage>
        <taxon>Eukaryota</taxon>
        <taxon>Amoebozoa</taxon>
        <taxon>Evosea</taxon>
        <taxon>Eumycetozoa</taxon>
        <taxon>Dictyostelia</taxon>
        <taxon>Acytosteliales</taxon>
        <taxon>Acytosteliaceae</taxon>
        <taxon>Heterostelium</taxon>
    </lineage>
</organism>
<dbReference type="InterPro" id="IPR000717">
    <property type="entry name" value="PCI_dom"/>
</dbReference>
<name>D3B4Y2_HETP5</name>
<dbReference type="GO" id="GO:0000973">
    <property type="term" value="P:post-transcriptional tethering of RNA polymerase II gene DNA at nuclear periphery"/>
    <property type="evidence" value="ECO:0007669"/>
    <property type="project" value="TreeGrafter"/>
</dbReference>
<feature type="domain" description="PCI" evidence="1">
    <location>
        <begin position="241"/>
        <end position="424"/>
    </location>
</feature>
<comment type="caution">
    <text evidence="2">The sequence shown here is derived from an EMBL/GenBank/DDBJ whole genome shotgun (WGS) entry which is preliminary data.</text>
</comment>
<reference evidence="2 3" key="1">
    <citation type="journal article" date="2011" name="Genome Res.">
        <title>Phylogeny-wide analysis of social amoeba genomes highlights ancient origins for complex intercellular communication.</title>
        <authorList>
            <person name="Heidel A.J."/>
            <person name="Lawal H.M."/>
            <person name="Felder M."/>
            <person name="Schilde C."/>
            <person name="Helps N.R."/>
            <person name="Tunggal B."/>
            <person name="Rivero F."/>
            <person name="John U."/>
            <person name="Schleicher M."/>
            <person name="Eichinger L."/>
            <person name="Platzer M."/>
            <person name="Noegel A.A."/>
            <person name="Schaap P."/>
            <person name="Gloeckner G."/>
        </authorList>
    </citation>
    <scope>NUCLEOTIDE SEQUENCE [LARGE SCALE GENOMIC DNA]</scope>
    <source>
        <strain evidence="3">ATCC 26659 / Pp 5 / PN500</strain>
    </source>
</reference>
<dbReference type="PANTHER" id="PTHR12732">
    <property type="entry name" value="UNCHARACTERIZED PROTEASOME COMPONENT REGION PCI-CONTAINING"/>
    <property type="match status" value="1"/>
</dbReference>
<keyword evidence="3" id="KW-1185">Reference proteome</keyword>
<dbReference type="RefSeq" id="XP_020436495.1">
    <property type="nucleotide sequence ID" value="XM_020574423.1"/>
</dbReference>
<dbReference type="GO" id="GO:0003690">
    <property type="term" value="F:double-stranded DNA binding"/>
    <property type="evidence" value="ECO:0007669"/>
    <property type="project" value="InterPro"/>
</dbReference>
<dbReference type="GO" id="GO:0006368">
    <property type="term" value="P:transcription elongation by RNA polymerase II"/>
    <property type="evidence" value="ECO:0007669"/>
    <property type="project" value="TreeGrafter"/>
</dbReference>
<accession>D3B4Y2</accession>
<dbReference type="Gene3D" id="1.10.10.10">
    <property type="entry name" value="Winged helix-like DNA-binding domain superfamily/Winged helix DNA-binding domain"/>
    <property type="match status" value="1"/>
</dbReference>
<dbReference type="AlphaFoldDB" id="D3B4Y2"/>
<dbReference type="GO" id="GO:0016973">
    <property type="term" value="P:poly(A)+ mRNA export from nucleus"/>
    <property type="evidence" value="ECO:0007669"/>
    <property type="project" value="TreeGrafter"/>
</dbReference>
<dbReference type="GeneID" id="31358979"/>
<protein>
    <submittedName>
        <fullName evidence="2">Proteasome component region PCI domain-containing protein</fullName>
    </submittedName>
</protein>
<dbReference type="SMART" id="SM00753">
    <property type="entry name" value="PAM"/>
    <property type="match status" value="1"/>
</dbReference>
<dbReference type="PROSITE" id="PS50250">
    <property type="entry name" value="PCI"/>
    <property type="match status" value="1"/>
</dbReference>
<gene>
    <name evidence="2" type="ORF">PPL_03458</name>
</gene>